<evidence type="ECO:0000256" key="5">
    <source>
        <dbReference type="ARBA" id="ARBA00022723"/>
    </source>
</evidence>
<evidence type="ECO:0000256" key="6">
    <source>
        <dbReference type="ARBA" id="ARBA00022801"/>
    </source>
</evidence>
<comment type="catalytic activity">
    <reaction evidence="2 10">
        <text>beta-D-fructose 1-phosphate + H2O = D-fructose + phosphate</text>
        <dbReference type="Rhea" id="RHEA:35603"/>
        <dbReference type="ChEBI" id="CHEBI:15377"/>
        <dbReference type="ChEBI" id="CHEBI:37721"/>
        <dbReference type="ChEBI" id="CHEBI:43474"/>
        <dbReference type="ChEBI" id="CHEBI:138881"/>
    </reaction>
</comment>
<dbReference type="InterPro" id="IPR039763">
    <property type="entry name" value="ARMT1"/>
</dbReference>
<dbReference type="PANTHER" id="PTHR12260:SF6">
    <property type="entry name" value="DAMAGE-CONTROL PHOSPHATASE ARMT1"/>
    <property type="match status" value="1"/>
</dbReference>
<feature type="domain" description="Damage-control phosphatase ARMT1-like metal-binding" evidence="11">
    <location>
        <begin position="32"/>
        <end position="191"/>
    </location>
</feature>
<keyword evidence="13" id="KW-1185">Reference proteome</keyword>
<dbReference type="Gene3D" id="1.20.930.60">
    <property type="match status" value="1"/>
</dbReference>
<evidence type="ECO:0000256" key="9">
    <source>
        <dbReference type="ARBA" id="ARBA00048809"/>
    </source>
</evidence>
<organism evidence="12 13">
    <name type="scientific">Aromia moschata</name>
    <dbReference type="NCBI Taxonomy" id="1265417"/>
    <lineage>
        <taxon>Eukaryota</taxon>
        <taxon>Metazoa</taxon>
        <taxon>Ecdysozoa</taxon>
        <taxon>Arthropoda</taxon>
        <taxon>Hexapoda</taxon>
        <taxon>Insecta</taxon>
        <taxon>Pterygota</taxon>
        <taxon>Neoptera</taxon>
        <taxon>Endopterygota</taxon>
        <taxon>Coleoptera</taxon>
        <taxon>Polyphaga</taxon>
        <taxon>Cucujiformia</taxon>
        <taxon>Chrysomeloidea</taxon>
        <taxon>Cerambycidae</taxon>
        <taxon>Cerambycinae</taxon>
        <taxon>Callichromatini</taxon>
        <taxon>Aromia</taxon>
    </lineage>
</organism>
<evidence type="ECO:0000313" key="13">
    <source>
        <dbReference type="Proteomes" id="UP001162162"/>
    </source>
</evidence>
<evidence type="ECO:0000256" key="8">
    <source>
        <dbReference type="ARBA" id="ARBA00045980"/>
    </source>
</evidence>
<comment type="caution">
    <text evidence="12">The sequence shown here is derived from an EMBL/GenBank/DDBJ whole genome shotgun (WGS) entry which is preliminary data.</text>
</comment>
<reference evidence="12" key="1">
    <citation type="journal article" date="2023" name="Insect Mol. Biol.">
        <title>Genome sequencing provides insights into the evolution of gene families encoding plant cell wall-degrading enzymes in longhorned beetles.</title>
        <authorList>
            <person name="Shin N.R."/>
            <person name="Okamura Y."/>
            <person name="Kirsch R."/>
            <person name="Pauchet Y."/>
        </authorList>
    </citation>
    <scope>NUCLEOTIDE SEQUENCE</scope>
    <source>
        <strain evidence="12">AMC_N1</strain>
    </source>
</reference>
<dbReference type="SUPFAM" id="SSF111321">
    <property type="entry name" value="AF1104-like"/>
    <property type="match status" value="1"/>
</dbReference>
<keyword evidence="6 10" id="KW-0378">Hydrolase</keyword>
<evidence type="ECO:0000256" key="1">
    <source>
        <dbReference type="ARBA" id="ARBA00000807"/>
    </source>
</evidence>
<dbReference type="Proteomes" id="UP001162162">
    <property type="component" value="Unassembled WGS sequence"/>
</dbReference>
<dbReference type="PANTHER" id="PTHR12260">
    <property type="entry name" value="DAMAGE-CONTROL PHOSPHATASE ARMT1"/>
    <property type="match status" value="1"/>
</dbReference>
<feature type="non-terminal residue" evidence="12">
    <location>
        <position position="264"/>
    </location>
</feature>
<sequence>MCDCESERTMDMKTPRNVYLSAFYKRSFAFYTVKNRMPIILTHLVDSLARNKAHIIEEYGDDAKEELKTVIGELSEFKYEIQTNKPLKLLTLDAPDIHIYNEYIQKQATEEGHATHFHTIWLLAECYMYRRIKEIFEKTKSLKTHDPFRNNKQEAYRTALPLINTMSHYLLEVIENSLEASKNEFISMLKILFLITLNFHPTKLCILRTVKADIICGLREGLAEKIEEQDPKWMETGNWAVIQFCDKTVKRGQDYFKRDGAPIH</sequence>
<dbReference type="AlphaFoldDB" id="A0AAV8YCN2"/>
<dbReference type="EC" id="2.1.1.-" evidence="10"/>
<proteinExistence type="inferred from homology"/>
<evidence type="ECO:0000256" key="2">
    <source>
        <dbReference type="ARBA" id="ARBA00001326"/>
    </source>
</evidence>
<dbReference type="InterPro" id="IPR036075">
    <property type="entry name" value="ARMT-1-like_metal-bd_sf"/>
</dbReference>
<comment type="catalytic activity">
    <reaction evidence="9 10">
        <text>beta-D-fructose 6-phosphate = dihydroxyacetone + D-glyceraldehyde 3-phosphate</text>
        <dbReference type="Rhea" id="RHEA:28002"/>
        <dbReference type="ChEBI" id="CHEBI:16016"/>
        <dbReference type="ChEBI" id="CHEBI:57634"/>
        <dbReference type="ChEBI" id="CHEBI:59776"/>
    </reaction>
</comment>
<dbReference type="GO" id="GO:0032259">
    <property type="term" value="P:methylation"/>
    <property type="evidence" value="ECO:0007669"/>
    <property type="project" value="UniProtKB-KW"/>
</dbReference>
<keyword evidence="4" id="KW-0533">Nickel</keyword>
<dbReference type="GO" id="GO:0006974">
    <property type="term" value="P:DNA damage response"/>
    <property type="evidence" value="ECO:0007669"/>
    <property type="project" value="TreeGrafter"/>
</dbReference>
<gene>
    <name evidence="12" type="ORF">NQ318_022909</name>
</gene>
<comment type="function">
    <text evidence="8 10">Metal-dependent phosphatase that shows phosphatase activity against several substrates, including fructose-1-phosphate and fructose-6-phosphate. Its preference for fructose-1-phosphate, a strong glycating agent that causes DNA damage rather than a canonical yeast metabolite, suggests a damage-control function in hexose phosphate metabolism. Has also been shown to have O-methyltransferase activity that methylates glutamate residues of target proteins to form gamma-glutamyl methyl ester residues. Possibly methylates PCNA, suggesting it is involved in the DNA damage response.</text>
</comment>
<accession>A0AAV8YCN2</accession>
<keyword evidence="10" id="KW-0489">Methyltransferase</keyword>
<keyword evidence="7 10" id="KW-0464">Manganese</keyword>
<evidence type="ECO:0000256" key="4">
    <source>
        <dbReference type="ARBA" id="ARBA00022596"/>
    </source>
</evidence>
<evidence type="ECO:0000256" key="7">
    <source>
        <dbReference type="ARBA" id="ARBA00023211"/>
    </source>
</evidence>
<name>A0AAV8YCN2_9CUCU</name>
<evidence type="ECO:0000256" key="3">
    <source>
        <dbReference type="ARBA" id="ARBA00009519"/>
    </source>
</evidence>
<dbReference type="GO" id="GO:0016791">
    <property type="term" value="F:phosphatase activity"/>
    <property type="evidence" value="ECO:0007669"/>
    <property type="project" value="TreeGrafter"/>
</dbReference>
<dbReference type="EMBL" id="JAPWTK010000130">
    <property type="protein sequence ID" value="KAJ8948778.1"/>
    <property type="molecule type" value="Genomic_DNA"/>
</dbReference>
<keyword evidence="10" id="KW-0808">Transferase</keyword>
<evidence type="ECO:0000259" key="11">
    <source>
        <dbReference type="Pfam" id="PF01937"/>
    </source>
</evidence>
<evidence type="ECO:0000256" key="10">
    <source>
        <dbReference type="RuleBase" id="RU367030"/>
    </source>
</evidence>
<dbReference type="GO" id="GO:0051998">
    <property type="term" value="F:protein carboxyl O-methyltransferase activity"/>
    <property type="evidence" value="ECO:0007669"/>
    <property type="project" value="UniProtKB-UniRule"/>
</dbReference>
<comment type="cofactor">
    <cofactor evidence="10">
        <name>Mn(2+)</name>
        <dbReference type="ChEBI" id="CHEBI:29035"/>
    </cofactor>
    <cofactor evidence="10">
        <name>Ni(2+)</name>
        <dbReference type="ChEBI" id="CHEBI:49786"/>
    </cofactor>
</comment>
<dbReference type="EC" id="3.1.3.-" evidence="10"/>
<comment type="domain">
    <text evidence="10">Subfamily III proteins have a conserved RTxK motif about 40-50 residues from the C-terminus; the threonine may be replaced by serine or cysteine.</text>
</comment>
<dbReference type="GO" id="GO:0046872">
    <property type="term" value="F:metal ion binding"/>
    <property type="evidence" value="ECO:0007669"/>
    <property type="project" value="UniProtKB-UniRule"/>
</dbReference>
<comment type="catalytic activity">
    <reaction evidence="1 10">
        <text>L-glutamyl-[protein] + S-adenosyl-L-methionine = [protein]-L-glutamate 5-O-methyl ester + S-adenosyl-L-homocysteine</text>
        <dbReference type="Rhea" id="RHEA:24452"/>
        <dbReference type="Rhea" id="RHEA-COMP:10208"/>
        <dbReference type="Rhea" id="RHEA-COMP:10311"/>
        <dbReference type="ChEBI" id="CHEBI:29973"/>
        <dbReference type="ChEBI" id="CHEBI:57856"/>
        <dbReference type="ChEBI" id="CHEBI:59789"/>
        <dbReference type="ChEBI" id="CHEBI:82795"/>
    </reaction>
</comment>
<comment type="similarity">
    <text evidence="3 10">Belongs to the damage-control phosphatase family. Sugar phosphate phosphatase III subfamily.</text>
</comment>
<dbReference type="InterPro" id="IPR002791">
    <property type="entry name" value="ARMT1-like_metal-bd"/>
</dbReference>
<dbReference type="GO" id="GO:0005634">
    <property type="term" value="C:nucleus"/>
    <property type="evidence" value="ECO:0007669"/>
    <property type="project" value="TreeGrafter"/>
</dbReference>
<protein>
    <recommendedName>
        <fullName evidence="10">Sugar phosphate phosphatase</fullName>
        <ecNumber evidence="10">2.1.1.-</ecNumber>
        <ecNumber evidence="10">3.1.3.-</ecNumber>
    </recommendedName>
</protein>
<dbReference type="Pfam" id="PF01937">
    <property type="entry name" value="ARMT1-like_dom"/>
    <property type="match status" value="1"/>
</dbReference>
<evidence type="ECO:0000313" key="12">
    <source>
        <dbReference type="EMBL" id="KAJ8948778.1"/>
    </source>
</evidence>
<keyword evidence="5 10" id="KW-0479">Metal-binding</keyword>